<dbReference type="HOGENOM" id="CLU_074624_0_0_1"/>
<dbReference type="GeneID" id="6081971"/>
<evidence type="ECO:0000313" key="1">
    <source>
        <dbReference type="EMBL" id="EDR02980.1"/>
    </source>
</evidence>
<keyword evidence="2" id="KW-1185">Reference proteome</keyword>
<proteinExistence type="predicted"/>
<organism evidence="2">
    <name type="scientific">Laccaria bicolor (strain S238N-H82 / ATCC MYA-4686)</name>
    <name type="common">Bicoloured deceiver</name>
    <name type="synonym">Laccaria laccata var. bicolor</name>
    <dbReference type="NCBI Taxonomy" id="486041"/>
    <lineage>
        <taxon>Eukaryota</taxon>
        <taxon>Fungi</taxon>
        <taxon>Dikarya</taxon>
        <taxon>Basidiomycota</taxon>
        <taxon>Agaricomycotina</taxon>
        <taxon>Agaricomycetes</taxon>
        <taxon>Agaricomycetidae</taxon>
        <taxon>Agaricales</taxon>
        <taxon>Agaricineae</taxon>
        <taxon>Hydnangiaceae</taxon>
        <taxon>Laccaria</taxon>
    </lineage>
</organism>
<name>B0DR08_LACBS</name>
<dbReference type="OrthoDB" id="10344860at2759"/>
<dbReference type="AlphaFoldDB" id="B0DR08"/>
<accession>B0DR08</accession>
<protein>
    <submittedName>
        <fullName evidence="1">Predicted protein</fullName>
    </submittedName>
</protein>
<sequence length="328" mass="37037">MATRVKRSLKPKVTVIVARDITFKVPSQKLKDPEPEISIFHDLGIYLSRRNKRAIQVKLLKLLFPSFFEAYTQGQTQAVFKCAYQVWFLRFPDPEHQIVVKADYSEDPEYTDFICKQREKWLRSLVCWLAFRFPAMVDGPVPANPTWVVLMNVAIQEIMRTLEVPQDRSDCEEALKEIEKMVQDSLVCTRAAGNPEVEIFCAPLKPDDKASLPTLHFLMRGKHKTQTFVVLRDDSDDEMLIPHARSFYEVTPVSDVAGKVAAKCYPTSDAPLLDWAGQLQGFMSCTSADGLYRCEDCLGGTRVSYLLPSVAPLPATSHHPGTTCTFVG</sequence>
<gene>
    <name evidence="1" type="ORF">LACBIDRAFT_307781</name>
</gene>
<evidence type="ECO:0000313" key="2">
    <source>
        <dbReference type="Proteomes" id="UP000001194"/>
    </source>
</evidence>
<dbReference type="InParanoid" id="B0DR08"/>
<dbReference type="EMBL" id="DS547127">
    <property type="protein sequence ID" value="EDR02980.1"/>
    <property type="molecule type" value="Genomic_DNA"/>
</dbReference>
<dbReference type="RefSeq" id="XP_001886403.1">
    <property type="nucleotide sequence ID" value="XM_001886368.1"/>
</dbReference>
<dbReference type="KEGG" id="lbc:LACBIDRAFT_307781"/>
<reference evidence="1 2" key="1">
    <citation type="journal article" date="2008" name="Nature">
        <title>The genome of Laccaria bicolor provides insights into mycorrhizal symbiosis.</title>
        <authorList>
            <person name="Martin F."/>
            <person name="Aerts A."/>
            <person name="Ahren D."/>
            <person name="Brun A."/>
            <person name="Danchin E.G.J."/>
            <person name="Duchaussoy F."/>
            <person name="Gibon J."/>
            <person name="Kohler A."/>
            <person name="Lindquist E."/>
            <person name="Pereda V."/>
            <person name="Salamov A."/>
            <person name="Shapiro H.J."/>
            <person name="Wuyts J."/>
            <person name="Blaudez D."/>
            <person name="Buee M."/>
            <person name="Brokstein P."/>
            <person name="Canbaeck B."/>
            <person name="Cohen D."/>
            <person name="Courty P.E."/>
            <person name="Coutinho P.M."/>
            <person name="Delaruelle C."/>
            <person name="Detter J.C."/>
            <person name="Deveau A."/>
            <person name="DiFazio S."/>
            <person name="Duplessis S."/>
            <person name="Fraissinet-Tachet L."/>
            <person name="Lucic E."/>
            <person name="Frey-Klett P."/>
            <person name="Fourrey C."/>
            <person name="Feussner I."/>
            <person name="Gay G."/>
            <person name="Grimwood J."/>
            <person name="Hoegger P.J."/>
            <person name="Jain P."/>
            <person name="Kilaru S."/>
            <person name="Labbe J."/>
            <person name="Lin Y.C."/>
            <person name="Legue V."/>
            <person name="Le Tacon F."/>
            <person name="Marmeisse R."/>
            <person name="Melayah D."/>
            <person name="Montanini B."/>
            <person name="Muratet M."/>
            <person name="Nehls U."/>
            <person name="Niculita-Hirzel H."/>
            <person name="Oudot-Le Secq M.P."/>
            <person name="Peter M."/>
            <person name="Quesneville H."/>
            <person name="Rajashekar B."/>
            <person name="Reich M."/>
            <person name="Rouhier N."/>
            <person name="Schmutz J."/>
            <person name="Yin T."/>
            <person name="Chalot M."/>
            <person name="Henrissat B."/>
            <person name="Kuees U."/>
            <person name="Lucas S."/>
            <person name="Van de Peer Y."/>
            <person name="Podila G.K."/>
            <person name="Polle A."/>
            <person name="Pukkila P.J."/>
            <person name="Richardson P.M."/>
            <person name="Rouze P."/>
            <person name="Sanders I.R."/>
            <person name="Stajich J.E."/>
            <person name="Tunlid A."/>
            <person name="Tuskan G."/>
            <person name="Grigoriev I.V."/>
        </authorList>
    </citation>
    <scope>NUCLEOTIDE SEQUENCE [LARGE SCALE GENOMIC DNA]</scope>
    <source>
        <strain evidence="2">S238N-H82 / ATCC MYA-4686</strain>
    </source>
</reference>
<dbReference type="Proteomes" id="UP000001194">
    <property type="component" value="Unassembled WGS sequence"/>
</dbReference>